<name>A0A9X1VAI7_9BACL</name>
<evidence type="ECO:0000259" key="1">
    <source>
        <dbReference type="Pfam" id="PF13470"/>
    </source>
</evidence>
<dbReference type="AlphaFoldDB" id="A0A9X1VAI7"/>
<protein>
    <recommendedName>
        <fullName evidence="1">PIN domain-containing protein</fullName>
    </recommendedName>
</protein>
<accession>A0A9X1VAI7</accession>
<sequence length="188" mass="21069">MMSMVAFLDACVLYPSNLRDVILTMAEAGLFQIRWSPDVLEEMERNLMKAGKAGLNLRDVMESAFPDAMVFQNEYLQLIDDMPNHRKDRHVLAAAIATNADVLVTANLKDFKPLPGNCEVEVQHPSDFLCSVLDGFASEVFDTLSNLALRRREPMNSVPAILNSLHKTVPNFVMQAFDALPTFTEHDL</sequence>
<comment type="caution">
    <text evidence="2">The sequence shown here is derived from an EMBL/GenBank/DDBJ whole genome shotgun (WGS) entry which is preliminary data.</text>
</comment>
<dbReference type="Proteomes" id="UP001139263">
    <property type="component" value="Unassembled WGS sequence"/>
</dbReference>
<reference evidence="2" key="1">
    <citation type="submission" date="2022-03" db="EMBL/GenBank/DDBJ databases">
        <title>Draft Genome Sequence of Firmicute Strain S0AB, a Heterotrophic Iron/Sulfur-Oxidizing Extreme Acidophile.</title>
        <authorList>
            <person name="Vergara E."/>
            <person name="Pakostova E."/>
            <person name="Johnson D.B."/>
            <person name="Holmes D.S."/>
        </authorList>
    </citation>
    <scope>NUCLEOTIDE SEQUENCE</scope>
    <source>
        <strain evidence="2">S0AB</strain>
    </source>
</reference>
<feature type="domain" description="PIN" evidence="1">
    <location>
        <begin position="7"/>
        <end position="108"/>
    </location>
</feature>
<gene>
    <name evidence="2" type="ORF">MM817_02510</name>
</gene>
<organism evidence="2 3">
    <name type="scientific">Sulfoacidibacillus ferrooxidans</name>
    <dbReference type="NCBI Taxonomy" id="2005001"/>
    <lineage>
        <taxon>Bacteria</taxon>
        <taxon>Bacillati</taxon>
        <taxon>Bacillota</taxon>
        <taxon>Bacilli</taxon>
        <taxon>Bacillales</taxon>
        <taxon>Alicyclobacillaceae</taxon>
        <taxon>Sulfoacidibacillus</taxon>
    </lineage>
</organism>
<dbReference type="Pfam" id="PF13470">
    <property type="entry name" value="PIN_3"/>
    <property type="match status" value="1"/>
</dbReference>
<dbReference type="EMBL" id="JALBUF010000010">
    <property type="protein sequence ID" value="MCI0184215.1"/>
    <property type="molecule type" value="Genomic_DNA"/>
</dbReference>
<dbReference type="InterPro" id="IPR029060">
    <property type="entry name" value="PIN-like_dom_sf"/>
</dbReference>
<evidence type="ECO:0000313" key="3">
    <source>
        <dbReference type="Proteomes" id="UP001139263"/>
    </source>
</evidence>
<dbReference type="InterPro" id="IPR002716">
    <property type="entry name" value="PIN_dom"/>
</dbReference>
<keyword evidence="3" id="KW-1185">Reference proteome</keyword>
<proteinExistence type="predicted"/>
<dbReference type="SUPFAM" id="SSF88723">
    <property type="entry name" value="PIN domain-like"/>
    <property type="match status" value="1"/>
</dbReference>
<evidence type="ECO:0000313" key="2">
    <source>
        <dbReference type="EMBL" id="MCI0184215.1"/>
    </source>
</evidence>